<feature type="transmembrane region" description="Helical" evidence="1">
    <location>
        <begin position="52"/>
        <end position="77"/>
    </location>
</feature>
<keyword evidence="3" id="KW-0406">Ion transport</keyword>
<dbReference type="EMBL" id="WTKP01000001">
    <property type="protein sequence ID" value="MWJ26740.1"/>
    <property type="molecule type" value="Genomic_DNA"/>
</dbReference>
<evidence type="ECO:0000256" key="1">
    <source>
        <dbReference type="SAM" id="Phobius"/>
    </source>
</evidence>
<keyword evidence="1" id="KW-1133">Transmembrane helix</keyword>
<dbReference type="SUPFAM" id="SSF81324">
    <property type="entry name" value="Voltage-gated potassium channels"/>
    <property type="match status" value="1"/>
</dbReference>
<keyword evidence="3" id="KW-0407">Ion channel</keyword>
<keyword evidence="3" id="KW-0813">Transport</keyword>
<keyword evidence="4" id="KW-1185">Reference proteome</keyword>
<keyword evidence="1" id="KW-0812">Transmembrane</keyword>
<organism evidence="3 4">
    <name type="scientific">Vreelandella zhuhanensis</name>
    <dbReference type="NCBI Taxonomy" id="2684210"/>
    <lineage>
        <taxon>Bacteria</taxon>
        <taxon>Pseudomonadati</taxon>
        <taxon>Pseudomonadota</taxon>
        <taxon>Gammaproteobacteria</taxon>
        <taxon>Oceanospirillales</taxon>
        <taxon>Halomonadaceae</taxon>
        <taxon>Vreelandella</taxon>
    </lineage>
</organism>
<dbReference type="Pfam" id="PF07885">
    <property type="entry name" value="Ion_trans_2"/>
    <property type="match status" value="1"/>
</dbReference>
<dbReference type="InterPro" id="IPR013099">
    <property type="entry name" value="K_chnl_dom"/>
</dbReference>
<feature type="transmembrane region" description="Helical" evidence="1">
    <location>
        <begin position="12"/>
        <end position="31"/>
    </location>
</feature>
<reference evidence="3 4" key="1">
    <citation type="submission" date="2019-12" db="EMBL/GenBank/DDBJ databases">
        <title>Halomonas rutogse sp. nov. isolated from two lakes on Tibetan Plateau.</title>
        <authorList>
            <person name="Gao P."/>
        </authorList>
    </citation>
    <scope>NUCLEOTIDE SEQUENCE [LARGE SCALE GENOMIC DNA]</scope>
    <source>
        <strain evidence="3 4">ZH2S</strain>
    </source>
</reference>
<dbReference type="AlphaFoldDB" id="A0A7X3GZD4"/>
<accession>A0A7X3GZD4</accession>
<keyword evidence="1" id="KW-0472">Membrane</keyword>
<feature type="transmembrane region" description="Helical" evidence="1">
    <location>
        <begin position="121"/>
        <end position="143"/>
    </location>
</feature>
<comment type="caution">
    <text evidence="3">The sequence shown here is derived from an EMBL/GenBank/DDBJ whole genome shotgun (WGS) entry which is preliminary data.</text>
</comment>
<dbReference type="Gene3D" id="1.10.287.70">
    <property type="match status" value="1"/>
</dbReference>
<dbReference type="Proteomes" id="UP000437638">
    <property type="component" value="Unassembled WGS sequence"/>
</dbReference>
<name>A0A7X3GZD4_9GAMM</name>
<gene>
    <name evidence="3" type="ORF">GPM19_00710</name>
</gene>
<proteinExistence type="predicted"/>
<feature type="domain" description="Potassium channel" evidence="2">
    <location>
        <begin position="69"/>
        <end position="145"/>
    </location>
</feature>
<evidence type="ECO:0000313" key="3">
    <source>
        <dbReference type="EMBL" id="MWJ26740.1"/>
    </source>
</evidence>
<evidence type="ECO:0000313" key="4">
    <source>
        <dbReference type="Proteomes" id="UP000437638"/>
    </source>
</evidence>
<protein>
    <submittedName>
        <fullName evidence="3">Two pore domain potassium channel family protein</fullName>
    </submittedName>
</protein>
<sequence>MNPGYLVPYSDYIIVTFATTFAVIIAVLLHYESLLLLSSGIENSKRPHRQRILSMVFGVLLLHIGEIWLFGFTGWWLTEIAGIGQLAGYETFIFIDYVFFSAVSYTTVGYGEIYALGPVRFLYGTLALTGFVLITWSASFTFIEMQKHWKFRIPPHH</sequence>
<dbReference type="GO" id="GO:0034220">
    <property type="term" value="P:monoatomic ion transmembrane transport"/>
    <property type="evidence" value="ECO:0007669"/>
    <property type="project" value="UniProtKB-KW"/>
</dbReference>
<evidence type="ECO:0000259" key="2">
    <source>
        <dbReference type="Pfam" id="PF07885"/>
    </source>
</evidence>